<protein>
    <submittedName>
        <fullName evidence="2">Uncharacterized protein</fullName>
    </submittedName>
</protein>
<evidence type="ECO:0000256" key="1">
    <source>
        <dbReference type="SAM" id="MobiDB-lite"/>
    </source>
</evidence>
<proteinExistence type="predicted"/>
<reference evidence="2 3" key="1">
    <citation type="submission" date="2020-07" db="EMBL/GenBank/DDBJ databases">
        <authorList>
            <person name="Pothier F. J."/>
        </authorList>
    </citation>
    <scope>NUCLEOTIDE SEQUENCE [LARGE SCALE GENOMIC DNA]</scope>
    <source>
        <strain evidence="2 3">CFBP 7900</strain>
    </source>
</reference>
<evidence type="ECO:0000313" key="3">
    <source>
        <dbReference type="Proteomes" id="UP000587508"/>
    </source>
</evidence>
<feature type="region of interest" description="Disordered" evidence="1">
    <location>
        <begin position="163"/>
        <end position="234"/>
    </location>
</feature>
<feature type="compositionally biased region" description="Low complexity" evidence="1">
    <location>
        <begin position="98"/>
        <end position="125"/>
    </location>
</feature>
<dbReference type="Proteomes" id="UP000587508">
    <property type="component" value="Unassembled WGS sequence"/>
</dbReference>
<evidence type="ECO:0000313" key="2">
    <source>
        <dbReference type="EMBL" id="CAD0303424.1"/>
    </source>
</evidence>
<dbReference type="EMBL" id="CAJDKC010000003">
    <property type="protein sequence ID" value="CAD0303433.1"/>
    <property type="molecule type" value="Genomic_DNA"/>
</dbReference>
<comment type="caution">
    <text evidence="2">The sequence shown here is derived from an EMBL/GenBank/DDBJ whole genome shotgun (WGS) entry which is preliminary data.</text>
</comment>
<feature type="compositionally biased region" description="Low complexity" evidence="1">
    <location>
        <begin position="132"/>
        <end position="147"/>
    </location>
</feature>
<accession>A0A6V7BMC2</accession>
<dbReference type="AlphaFoldDB" id="A0A6V7BMC2"/>
<organism evidence="2 3">
    <name type="scientific">Xanthomonas hortorum pv. carotae</name>
    <dbReference type="NCBI Taxonomy" id="487904"/>
    <lineage>
        <taxon>Bacteria</taxon>
        <taxon>Pseudomonadati</taxon>
        <taxon>Pseudomonadota</taxon>
        <taxon>Gammaproteobacteria</taxon>
        <taxon>Lysobacterales</taxon>
        <taxon>Lysobacteraceae</taxon>
        <taxon>Xanthomonas</taxon>
    </lineage>
</organism>
<feature type="compositionally biased region" description="Basic residues" evidence="1">
    <location>
        <begin position="174"/>
        <end position="205"/>
    </location>
</feature>
<dbReference type="EMBL" id="CAJDKC010000003">
    <property type="protein sequence ID" value="CAD0303424.1"/>
    <property type="molecule type" value="Genomic_DNA"/>
</dbReference>
<sequence>MPASGGRLIQHPSGKYARRLSAVSNLPTSRRHPAAGPVRQGGLCHASTHIQSQANTQACHGAAAHRDRLALARPLDQAAALRRAYPIPQPCTEAHFHAPATRVPRTTAPSATATTLPATNASPTLRLTRPLAGTTASPSAASSTSASRDGELVVSVAPTDYPGAAHAQYAPHAPGRRAQRTNRHTVRAPLPRRVRTQMEHRHRLASHAGPTRPARPPATHSLWRRHRHEQTGAL</sequence>
<feature type="region of interest" description="Disordered" evidence="1">
    <location>
        <begin position="97"/>
        <end position="126"/>
    </location>
</feature>
<gene>
    <name evidence="2" type="ORF">CFBP7900_02110</name>
</gene>
<name>A0A6V7BMC2_9XANT</name>
<feature type="region of interest" description="Disordered" evidence="1">
    <location>
        <begin position="131"/>
        <end position="150"/>
    </location>
</feature>